<reference evidence="2" key="1">
    <citation type="submission" date="2022-03" db="EMBL/GenBank/DDBJ databases">
        <authorList>
            <person name="Alioto T."/>
            <person name="Alioto T."/>
            <person name="Gomez Garrido J."/>
        </authorList>
    </citation>
    <scope>NUCLEOTIDE SEQUENCE</scope>
</reference>
<comment type="caution">
    <text evidence="2">The sequence shown here is derived from an EMBL/GenBank/DDBJ whole genome shotgun (WGS) entry which is preliminary data.</text>
</comment>
<feature type="non-terminal residue" evidence="2">
    <location>
        <position position="1"/>
    </location>
</feature>
<proteinExistence type="predicted"/>
<name>A0AAD1TQH1_PELCU</name>
<dbReference type="PANTHER" id="PTHR11505">
    <property type="entry name" value="L1 TRANSPOSABLE ELEMENT-RELATED"/>
    <property type="match status" value="1"/>
</dbReference>
<dbReference type="AlphaFoldDB" id="A0AAD1TQH1"/>
<organism evidence="2 3">
    <name type="scientific">Pelobates cultripes</name>
    <name type="common">Western spadefoot toad</name>
    <dbReference type="NCBI Taxonomy" id="61616"/>
    <lineage>
        <taxon>Eukaryota</taxon>
        <taxon>Metazoa</taxon>
        <taxon>Chordata</taxon>
        <taxon>Craniata</taxon>
        <taxon>Vertebrata</taxon>
        <taxon>Euteleostomi</taxon>
        <taxon>Amphibia</taxon>
        <taxon>Batrachia</taxon>
        <taxon>Anura</taxon>
        <taxon>Pelobatoidea</taxon>
        <taxon>Pelobatidae</taxon>
        <taxon>Pelobates</taxon>
    </lineage>
</organism>
<evidence type="ECO:0000313" key="2">
    <source>
        <dbReference type="EMBL" id="CAH2330821.1"/>
    </source>
</evidence>
<evidence type="ECO:0000256" key="1">
    <source>
        <dbReference type="SAM" id="MobiDB-lite"/>
    </source>
</evidence>
<protein>
    <submittedName>
        <fullName evidence="2">Uncharacterized protein</fullName>
    </submittedName>
</protein>
<sequence>VPANILLVDRAHRVPCPSHLPDTTPRDVLIRVHYYYVKEHILRASRNKAKPPEDYPTVHLFTDISAVTLRRRKEFAPVTMRYVTGRMRYVTGGVSPTKLLAMREGSLKPIMSPEDGVRKLKAWGITPHGDTDADSSPARRLRLKCSTAPTSR</sequence>
<feature type="region of interest" description="Disordered" evidence="1">
    <location>
        <begin position="128"/>
        <end position="152"/>
    </location>
</feature>
<evidence type="ECO:0000313" key="3">
    <source>
        <dbReference type="Proteomes" id="UP001295444"/>
    </source>
</evidence>
<dbReference type="EMBL" id="CAKOES020001356">
    <property type="protein sequence ID" value="CAH2330821.1"/>
    <property type="molecule type" value="Genomic_DNA"/>
</dbReference>
<dbReference type="Proteomes" id="UP001295444">
    <property type="component" value="Unassembled WGS sequence"/>
</dbReference>
<keyword evidence="3" id="KW-1185">Reference proteome</keyword>
<dbReference type="Gene3D" id="3.30.70.1820">
    <property type="entry name" value="L1 transposable element, RRM domain"/>
    <property type="match status" value="1"/>
</dbReference>
<gene>
    <name evidence="2" type="ORF">PECUL_23A036440</name>
</gene>
<dbReference type="InterPro" id="IPR004244">
    <property type="entry name" value="Transposase_22"/>
</dbReference>
<accession>A0AAD1TQH1</accession>